<dbReference type="PANTHER" id="PTHR45912">
    <property type="entry name" value="CILIA- AND FLAGELLA-ASSOCIATED PROTEIN 47"/>
    <property type="match status" value="1"/>
</dbReference>
<comment type="caution">
    <text evidence="2">The sequence shown here is derived from an EMBL/GenBank/DDBJ whole genome shotgun (WGS) entry which is preliminary data.</text>
</comment>
<dbReference type="GO" id="GO:0060271">
    <property type="term" value="P:cilium assembly"/>
    <property type="evidence" value="ECO:0007669"/>
    <property type="project" value="TreeGrafter"/>
</dbReference>
<accession>A0AAW0NJS1</accession>
<dbReference type="Proteomes" id="UP001460270">
    <property type="component" value="Unassembled WGS sequence"/>
</dbReference>
<dbReference type="AlphaFoldDB" id="A0AAW0NJS1"/>
<organism evidence="2 3">
    <name type="scientific">Mugilogobius chulae</name>
    <name type="common">yellowstripe goby</name>
    <dbReference type="NCBI Taxonomy" id="88201"/>
    <lineage>
        <taxon>Eukaryota</taxon>
        <taxon>Metazoa</taxon>
        <taxon>Chordata</taxon>
        <taxon>Craniata</taxon>
        <taxon>Vertebrata</taxon>
        <taxon>Euteleostomi</taxon>
        <taxon>Actinopterygii</taxon>
        <taxon>Neopterygii</taxon>
        <taxon>Teleostei</taxon>
        <taxon>Neoteleostei</taxon>
        <taxon>Acanthomorphata</taxon>
        <taxon>Gobiaria</taxon>
        <taxon>Gobiiformes</taxon>
        <taxon>Gobioidei</taxon>
        <taxon>Gobiidae</taxon>
        <taxon>Gobionellinae</taxon>
        <taxon>Mugilogobius</taxon>
    </lineage>
</organism>
<feature type="domain" description="CFAP47-like immunoglobulin-like" evidence="1">
    <location>
        <begin position="440"/>
        <end position="550"/>
    </location>
</feature>
<proteinExistence type="predicted"/>
<keyword evidence="3" id="KW-1185">Reference proteome</keyword>
<sequence>MLTLSGAGDCPLPEDNLLLRCPVGKSTKAQLNVPNYSKTKLKLKVETDIHIISGANYFDINPGQTVPYTLTILPSKRGIQQGCVSFVEISKKGKCRYEVYFTLEIICEAADPVKNLNVQCTIQNNVAIEIPISNPCKDQLDLDVSLEGHGLSGDKFFSLPPQKTLNYKAIFSPCVIGKSTGSIVFQPEIRDEFWFKLELYALPLPVVVLPKVKCHLGKWTRITLPLVNPTPEPIKLTVSNSNLRNYALEMESNLLFLQSHSSSQLGIRFSPSSIGDGDHKAEITFSCPQLQQWSFSLSGCGLNPECEKPQSISSKMGFSASINIPFTNPTELKALLHVSLTDENPNKNQTYANLGGFMVPMSHLKGVQIDPGASIDVPVVFTPTSMEIQKVRLCITMEFPGNSDISSSCSPHSQRSAQDLSTICWIYPLCGIPTEVPIESPPLGLIQCEAGCQLEKKVEVLLAGCVLESHVTEEDFLCEVHAKHEDTEVDKSLCATVETARRVLDSGAVELTLNLLYNPLEPSTFECQASVIVKCVSGGTWEFPVTLLATKPSLDDVIDIEAPEIGKTSDVGFRLTSTARNPKPFTAVFLPGSSSEFTVAPASGLLPPINSTGVLITISFTPGSNSRSRAKLQIKAEDMHWTYGVLGSFPKNCSIPRGSECLPDSPLPLWVSSAPLPVPACLPSSWLIITHYCRGKQGRALPPITITLSSFHSDKHMDGSCPCTPHRPPCFAPAFSLSHLWTH</sequence>
<dbReference type="Pfam" id="PF26579">
    <property type="entry name" value="Ig_CFAP47"/>
    <property type="match status" value="1"/>
</dbReference>
<evidence type="ECO:0000313" key="2">
    <source>
        <dbReference type="EMBL" id="KAK7893464.1"/>
    </source>
</evidence>
<reference evidence="3" key="1">
    <citation type="submission" date="2024-04" db="EMBL/GenBank/DDBJ databases">
        <title>Salinicola lusitanus LLJ914,a marine bacterium isolated from the Okinawa Trough.</title>
        <authorList>
            <person name="Li J."/>
        </authorList>
    </citation>
    <scope>NUCLEOTIDE SEQUENCE [LARGE SCALE GENOMIC DNA]</scope>
</reference>
<evidence type="ECO:0000313" key="3">
    <source>
        <dbReference type="Proteomes" id="UP001460270"/>
    </source>
</evidence>
<dbReference type="EMBL" id="JBBPFD010000016">
    <property type="protein sequence ID" value="KAK7893464.1"/>
    <property type="molecule type" value="Genomic_DNA"/>
</dbReference>
<evidence type="ECO:0000259" key="1">
    <source>
        <dbReference type="Pfam" id="PF26579"/>
    </source>
</evidence>
<dbReference type="GO" id="GO:0005929">
    <property type="term" value="C:cilium"/>
    <property type="evidence" value="ECO:0007669"/>
    <property type="project" value="TreeGrafter"/>
</dbReference>
<dbReference type="InterPro" id="IPR058952">
    <property type="entry name" value="Ig_CFAP47"/>
</dbReference>
<name>A0AAW0NJS1_9GOBI</name>
<protein>
    <recommendedName>
        <fullName evidence="1">CFAP47-like immunoglobulin-like domain-containing protein</fullName>
    </recommendedName>
</protein>
<dbReference type="PANTHER" id="PTHR45912:SF3">
    <property type="entry name" value="CILIA- AND FLAGELLA-ASSOCIATED PROTEIN 47"/>
    <property type="match status" value="1"/>
</dbReference>
<gene>
    <name evidence="2" type="ORF">WMY93_022616</name>
</gene>